<organism evidence="1 2">
    <name type="scientific">Pseudomonas luteola</name>
    <dbReference type="NCBI Taxonomy" id="47886"/>
    <lineage>
        <taxon>Bacteria</taxon>
        <taxon>Pseudomonadati</taxon>
        <taxon>Pseudomonadota</taxon>
        <taxon>Gammaproteobacteria</taxon>
        <taxon>Pseudomonadales</taxon>
        <taxon>Pseudomonadaceae</taxon>
        <taxon>Pseudomonas</taxon>
    </lineage>
</organism>
<protein>
    <submittedName>
        <fullName evidence="1">Uncharacterized protein</fullName>
    </submittedName>
</protein>
<dbReference type="AlphaFoldDB" id="A0A2X2D9G2"/>
<name>A0A2X2D9G2_PSELU</name>
<dbReference type="Proteomes" id="UP000250443">
    <property type="component" value="Unassembled WGS sequence"/>
</dbReference>
<proteinExistence type="predicted"/>
<dbReference type="EMBL" id="UAUF01000016">
    <property type="protein sequence ID" value="SPZ16818.1"/>
    <property type="molecule type" value="Genomic_DNA"/>
</dbReference>
<evidence type="ECO:0000313" key="1">
    <source>
        <dbReference type="EMBL" id="SPZ16818.1"/>
    </source>
</evidence>
<gene>
    <name evidence="1" type="ORF">NCTC11842_05858</name>
</gene>
<sequence>MVRQYREIRSAHEYKENTKRLRTTWDQTSVLIFVTM</sequence>
<reference evidence="1 2" key="1">
    <citation type="submission" date="2018-06" db="EMBL/GenBank/DDBJ databases">
        <authorList>
            <consortium name="Pathogen Informatics"/>
            <person name="Doyle S."/>
        </authorList>
    </citation>
    <scope>NUCLEOTIDE SEQUENCE [LARGE SCALE GENOMIC DNA]</scope>
    <source>
        <strain evidence="1 2">NCTC11842</strain>
    </source>
</reference>
<evidence type="ECO:0000313" key="2">
    <source>
        <dbReference type="Proteomes" id="UP000250443"/>
    </source>
</evidence>
<accession>A0A2X2D9G2</accession>